<dbReference type="PANTHER" id="PTHR43135:SF3">
    <property type="entry name" value="ALPHA-D-RIBOSE 1-METHYLPHOSPHONATE 5-TRIPHOSPHATE DIPHOSPHATASE"/>
    <property type="match status" value="1"/>
</dbReference>
<dbReference type="InterPro" id="IPR057744">
    <property type="entry name" value="OTAase-like"/>
</dbReference>
<sequence length="419" mass="44844">MAATETGYLLRDCTVVDPLADGPLTDAAVWIEGERIREVGTDPDLVSRARAAGCVEVELAGSYVTPGLINMHTHFSLSLPGELGARVNRMGPHDLALYMADGARRTLHSGVTSVRCVGEKDHADFALRTAVDSGFVPGPRIFTAGRAVTCTGGHGHGSSGALECDGATEFRRGVRSQVKAGADLIKVMISGGISGRHEKIDTRQVTTDELAAVITTAHEWGRKVTAHAGPWPVITEAVELGLDCVEHGYELTRELAGLMAEKGCSYVPTLVVTRCKEFFDELGVPEWMQQRSLAAGERHMQSYEWALEAGVDVLLGSDMPPFWRFEGTSAAVRELEYMATGGLGAREALRSATIGPARWLGVDDDLGSITAGKYADLLVLDEDPLADTAAFRSLSLVLKGGEVVRDDRTRSVASPRPMA</sequence>
<dbReference type="CDD" id="cd01299">
    <property type="entry name" value="Met_dep_hydrolase_A"/>
    <property type="match status" value="1"/>
</dbReference>
<dbReference type="InterPro" id="IPR011059">
    <property type="entry name" value="Metal-dep_hydrolase_composite"/>
</dbReference>
<dbReference type="RefSeq" id="WP_258937717.1">
    <property type="nucleotide sequence ID" value="NZ_JANBBF010000012.1"/>
</dbReference>
<dbReference type="EMBL" id="JBHXCV010000003">
    <property type="protein sequence ID" value="MFD6792985.1"/>
    <property type="molecule type" value="Genomic_DNA"/>
</dbReference>
<dbReference type="InterPro" id="IPR006680">
    <property type="entry name" value="Amidohydro-rel"/>
</dbReference>
<comment type="caution">
    <text evidence="2">The sequence shown here is derived from an EMBL/GenBank/DDBJ whole genome shotgun (WGS) entry which is preliminary data.</text>
</comment>
<dbReference type="Proteomes" id="UP001598673">
    <property type="component" value="Unassembled WGS sequence"/>
</dbReference>
<organism evidence="2 3">
    <name type="scientific">Prauserella salsuginis</name>
    <dbReference type="NCBI Taxonomy" id="387889"/>
    <lineage>
        <taxon>Bacteria</taxon>
        <taxon>Bacillati</taxon>
        <taxon>Actinomycetota</taxon>
        <taxon>Actinomycetes</taxon>
        <taxon>Pseudonocardiales</taxon>
        <taxon>Pseudonocardiaceae</taxon>
        <taxon>Prauserella</taxon>
        <taxon>Prauserella salsuginis group</taxon>
    </lineage>
</organism>
<keyword evidence="3" id="KW-1185">Reference proteome</keyword>
<dbReference type="PANTHER" id="PTHR43135">
    <property type="entry name" value="ALPHA-D-RIBOSE 1-METHYLPHOSPHONATE 5-TRIPHOSPHATE DIPHOSPHATASE"/>
    <property type="match status" value="1"/>
</dbReference>
<proteinExistence type="predicted"/>
<dbReference type="Gene3D" id="3.20.20.140">
    <property type="entry name" value="Metal-dependent hydrolases"/>
    <property type="match status" value="1"/>
</dbReference>
<evidence type="ECO:0000259" key="1">
    <source>
        <dbReference type="Pfam" id="PF01979"/>
    </source>
</evidence>
<dbReference type="Gene3D" id="2.30.40.10">
    <property type="entry name" value="Urease, subunit C, domain 1"/>
    <property type="match status" value="1"/>
</dbReference>
<accession>A0ABW6G1B9</accession>
<dbReference type="InterPro" id="IPR051781">
    <property type="entry name" value="Metallo-dep_Hydrolase"/>
</dbReference>
<evidence type="ECO:0000313" key="2">
    <source>
        <dbReference type="EMBL" id="MFD6792985.1"/>
    </source>
</evidence>
<dbReference type="SUPFAM" id="SSF51338">
    <property type="entry name" value="Composite domain of metallo-dependent hydrolases"/>
    <property type="match status" value="1"/>
</dbReference>
<evidence type="ECO:0000313" key="3">
    <source>
        <dbReference type="Proteomes" id="UP001598673"/>
    </source>
</evidence>
<protein>
    <submittedName>
        <fullName evidence="2">Amidohydrolase family protein</fullName>
    </submittedName>
</protein>
<dbReference type="InterPro" id="IPR032466">
    <property type="entry name" value="Metal_Hydrolase"/>
</dbReference>
<feature type="domain" description="Amidohydrolase-related" evidence="1">
    <location>
        <begin position="63"/>
        <end position="403"/>
    </location>
</feature>
<gene>
    <name evidence="2" type="ORF">ACFWGY_06575</name>
</gene>
<reference evidence="2 3" key="1">
    <citation type="submission" date="2024-09" db="EMBL/GenBank/DDBJ databases">
        <title>The Natural Products Discovery Center: Release of the First 8490 Sequenced Strains for Exploring Actinobacteria Biosynthetic Diversity.</title>
        <authorList>
            <person name="Kalkreuter E."/>
            <person name="Kautsar S.A."/>
            <person name="Yang D."/>
            <person name="Bader C.D."/>
            <person name="Teijaro C.N."/>
            <person name="Fluegel L."/>
            <person name="Davis C.M."/>
            <person name="Simpson J.R."/>
            <person name="Lauterbach L."/>
            <person name="Steele A.D."/>
            <person name="Gui C."/>
            <person name="Meng S."/>
            <person name="Li G."/>
            <person name="Viehrig K."/>
            <person name="Ye F."/>
            <person name="Su P."/>
            <person name="Kiefer A.F."/>
            <person name="Nichols A."/>
            <person name="Cepeda A.J."/>
            <person name="Yan W."/>
            <person name="Fan B."/>
            <person name="Jiang Y."/>
            <person name="Adhikari A."/>
            <person name="Zheng C.-J."/>
            <person name="Schuster L."/>
            <person name="Cowan T.M."/>
            <person name="Smanski M.J."/>
            <person name="Chevrette M.G."/>
            <person name="De Carvalho L.P.S."/>
            <person name="Shen B."/>
        </authorList>
    </citation>
    <scope>NUCLEOTIDE SEQUENCE [LARGE SCALE GENOMIC DNA]</scope>
    <source>
        <strain evidence="2 3">NPDC060353</strain>
    </source>
</reference>
<dbReference type="Pfam" id="PF01979">
    <property type="entry name" value="Amidohydro_1"/>
    <property type="match status" value="1"/>
</dbReference>
<dbReference type="SUPFAM" id="SSF51556">
    <property type="entry name" value="Metallo-dependent hydrolases"/>
    <property type="match status" value="1"/>
</dbReference>
<name>A0ABW6G1B9_9PSEU</name>